<comment type="cofactor">
    <cofactor evidence="3">
        <name>Zn(2+)</name>
        <dbReference type="ChEBI" id="CHEBI:29105"/>
    </cofactor>
</comment>
<dbReference type="GO" id="GO:0046872">
    <property type="term" value="F:metal ion binding"/>
    <property type="evidence" value="ECO:0007669"/>
    <property type="project" value="UniProtKB-KW"/>
</dbReference>
<evidence type="ECO:0000259" key="4">
    <source>
        <dbReference type="PROSITE" id="PS50970"/>
    </source>
</evidence>
<feature type="binding site" evidence="3">
    <location>
        <position position="296"/>
    </location>
    <ligand>
        <name>Zn(2+)</name>
        <dbReference type="ChEBI" id="CHEBI:29105"/>
    </ligand>
</feature>
<keyword evidence="2 3" id="KW-0808">Transferase</keyword>
<dbReference type="PATRIC" id="fig|1123501.6.peg.1889"/>
<gene>
    <name evidence="5" type="ORF">Wenmar_01795</name>
</gene>
<dbReference type="eggNOG" id="COG2040">
    <property type="taxonomic scope" value="Bacteria"/>
</dbReference>
<feature type="binding site" evidence="3">
    <location>
        <position position="297"/>
    </location>
    <ligand>
        <name>Zn(2+)</name>
        <dbReference type="ChEBI" id="CHEBI:29105"/>
    </ligand>
</feature>
<dbReference type="GO" id="GO:0008168">
    <property type="term" value="F:methyltransferase activity"/>
    <property type="evidence" value="ECO:0007669"/>
    <property type="project" value="UniProtKB-UniRule"/>
</dbReference>
<comment type="caution">
    <text evidence="5">The sequence shown here is derived from an EMBL/GenBank/DDBJ whole genome shotgun (WGS) entry which is preliminary data.</text>
</comment>
<keyword evidence="1 3" id="KW-0489">Methyltransferase</keyword>
<dbReference type="GO" id="GO:0032259">
    <property type="term" value="P:methylation"/>
    <property type="evidence" value="ECO:0007669"/>
    <property type="project" value="UniProtKB-KW"/>
</dbReference>
<protein>
    <submittedName>
        <fullName evidence="5">Homocysteine S-methyltransferase</fullName>
        <ecNumber evidence="5">2.1.1.10</ecNumber>
    </submittedName>
</protein>
<dbReference type="Gene3D" id="3.20.20.330">
    <property type="entry name" value="Homocysteine-binding-like domain"/>
    <property type="match status" value="1"/>
</dbReference>
<evidence type="ECO:0000313" key="6">
    <source>
        <dbReference type="Proteomes" id="UP000035100"/>
    </source>
</evidence>
<dbReference type="RefSeq" id="WP_018303569.1">
    <property type="nucleotide sequence ID" value="NZ_KB902299.1"/>
</dbReference>
<dbReference type="Pfam" id="PF02574">
    <property type="entry name" value="S-methyl_trans"/>
    <property type="match status" value="1"/>
</dbReference>
<feature type="domain" description="Hcy-binding" evidence="4">
    <location>
        <begin position="5"/>
        <end position="311"/>
    </location>
</feature>
<evidence type="ECO:0000256" key="3">
    <source>
        <dbReference type="PROSITE-ProRule" id="PRU00333"/>
    </source>
</evidence>
<dbReference type="InterPro" id="IPR003726">
    <property type="entry name" value="HCY_dom"/>
</dbReference>
<keyword evidence="3" id="KW-0479">Metal-binding</keyword>
<proteinExistence type="predicted"/>
<name>A0A0D0QEJ2_9RHOB</name>
<reference evidence="5 6" key="1">
    <citation type="submission" date="2013-01" db="EMBL/GenBank/DDBJ databases">
        <authorList>
            <person name="Fiebig A."/>
            <person name="Goeker M."/>
            <person name="Klenk H.-P.P."/>
        </authorList>
    </citation>
    <scope>NUCLEOTIDE SEQUENCE [LARGE SCALE GENOMIC DNA]</scope>
    <source>
        <strain evidence="5 6">DSM 24838</strain>
    </source>
</reference>
<evidence type="ECO:0000256" key="1">
    <source>
        <dbReference type="ARBA" id="ARBA00022603"/>
    </source>
</evidence>
<sequence>MRALHRNRLPQIDGTQLLTDAGLETTLIFLEELDLPCFASYPLLGNSDGRQTLKSYFERHLAIAADYGTGFLLEAPTWRASRDWGAQLGHSPDDLARFNKRAIELLAEVRREAASVSPLVISGNIGPRGDGYQPDTAMSADEAQAFHAEQIGWFLDTEADMVSAFTISTVNEGVGIVRAAAEVGMPVVLSYTTETDGRLPDGTPLGEAFQRTDMLTGGAAAYFMVNCAHPDHFRSALESDAAWLRRIWGVRANASRLSHAELDEAEELDPGNPAELGRDYAQLKRILPNLRVYGGCCGTDHRHIEAMADCCCQCQAA</sequence>
<accession>A0A0D0QEJ2</accession>
<dbReference type="Proteomes" id="UP000035100">
    <property type="component" value="Unassembled WGS sequence"/>
</dbReference>
<dbReference type="AlphaFoldDB" id="A0A0D0QEJ2"/>
<dbReference type="STRING" id="1123501.Wenmar_01795"/>
<dbReference type="PROSITE" id="PS50970">
    <property type="entry name" value="HCY"/>
    <property type="match status" value="1"/>
</dbReference>
<dbReference type="PANTHER" id="PTHR11103:SF18">
    <property type="entry name" value="SLR1189 PROTEIN"/>
    <property type="match status" value="1"/>
</dbReference>
<evidence type="ECO:0000256" key="2">
    <source>
        <dbReference type="ARBA" id="ARBA00022679"/>
    </source>
</evidence>
<evidence type="ECO:0000313" key="5">
    <source>
        <dbReference type="EMBL" id="KIQ69433.1"/>
    </source>
</evidence>
<keyword evidence="6" id="KW-1185">Reference proteome</keyword>
<keyword evidence="3" id="KW-0862">Zinc</keyword>
<dbReference type="EMBL" id="AONG01000009">
    <property type="protein sequence ID" value="KIQ69433.1"/>
    <property type="molecule type" value="Genomic_DNA"/>
</dbReference>
<dbReference type="OrthoDB" id="9803687at2"/>
<dbReference type="EC" id="2.1.1.10" evidence="5"/>
<organism evidence="5 6">
    <name type="scientific">Wenxinia marina DSM 24838</name>
    <dbReference type="NCBI Taxonomy" id="1123501"/>
    <lineage>
        <taxon>Bacteria</taxon>
        <taxon>Pseudomonadati</taxon>
        <taxon>Pseudomonadota</taxon>
        <taxon>Alphaproteobacteria</taxon>
        <taxon>Rhodobacterales</taxon>
        <taxon>Roseobacteraceae</taxon>
        <taxon>Wenxinia</taxon>
    </lineage>
</organism>
<dbReference type="PANTHER" id="PTHR11103">
    <property type="entry name" value="SLR1189 PROTEIN"/>
    <property type="match status" value="1"/>
</dbReference>
<dbReference type="InterPro" id="IPR036589">
    <property type="entry name" value="HCY_dom_sf"/>
</dbReference>
<feature type="binding site" evidence="3">
    <location>
        <position position="227"/>
    </location>
    <ligand>
        <name>Zn(2+)</name>
        <dbReference type="ChEBI" id="CHEBI:29105"/>
    </ligand>
</feature>
<dbReference type="SUPFAM" id="SSF82282">
    <property type="entry name" value="Homocysteine S-methyltransferase"/>
    <property type="match status" value="1"/>
</dbReference>